<keyword evidence="3 7" id="KW-0812">Transmembrane</keyword>
<dbReference type="Gene3D" id="2.60.40.1120">
    <property type="entry name" value="Carboxypeptidase-like, regulatory domain"/>
    <property type="match status" value="1"/>
</dbReference>
<keyword evidence="10" id="KW-1185">Reference proteome</keyword>
<evidence type="ECO:0000259" key="8">
    <source>
        <dbReference type="Pfam" id="PF09430"/>
    </source>
</evidence>
<evidence type="ECO:0000256" key="7">
    <source>
        <dbReference type="SAM" id="Phobius"/>
    </source>
</evidence>
<dbReference type="PANTHER" id="PTHR13605:SF4">
    <property type="entry name" value="ER MEMBRANE PROTEIN COMPLEX SUBUNIT 7"/>
    <property type="match status" value="1"/>
</dbReference>
<comment type="subcellular location">
    <subcellularLocation>
        <location evidence="1">Membrane</location>
        <topology evidence="1">Single-pass membrane protein</topology>
    </subcellularLocation>
</comment>
<gene>
    <name evidence="9" type="ORF">PR048_021635</name>
</gene>
<dbReference type="SUPFAM" id="SSF49452">
    <property type="entry name" value="Starch-binding domain-like"/>
    <property type="match status" value="1"/>
</dbReference>
<comment type="similarity">
    <text evidence="2">Belongs to the EMC7 family.</text>
</comment>
<feature type="transmembrane region" description="Helical" evidence="7">
    <location>
        <begin position="145"/>
        <end position="165"/>
    </location>
</feature>
<evidence type="ECO:0000256" key="1">
    <source>
        <dbReference type="ARBA" id="ARBA00004167"/>
    </source>
</evidence>
<evidence type="ECO:0000256" key="6">
    <source>
        <dbReference type="ARBA" id="ARBA00023136"/>
    </source>
</evidence>
<evidence type="ECO:0000313" key="9">
    <source>
        <dbReference type="EMBL" id="KAJ8877182.1"/>
    </source>
</evidence>
<evidence type="ECO:0000256" key="5">
    <source>
        <dbReference type="ARBA" id="ARBA00022989"/>
    </source>
</evidence>
<accession>A0ABQ9GYT8</accession>
<feature type="domain" description="ER membrane protein complex subunit 7 beta-sandwich" evidence="8">
    <location>
        <begin position="45"/>
        <end position="153"/>
    </location>
</feature>
<comment type="caution">
    <text evidence="9">The sequence shown here is derived from an EMBL/GenBank/DDBJ whole genome shotgun (WGS) entry which is preliminary data.</text>
</comment>
<evidence type="ECO:0000256" key="2">
    <source>
        <dbReference type="ARBA" id="ARBA00008880"/>
    </source>
</evidence>
<evidence type="ECO:0000256" key="4">
    <source>
        <dbReference type="ARBA" id="ARBA00022729"/>
    </source>
</evidence>
<reference evidence="9 10" key="1">
    <citation type="submission" date="2023-02" db="EMBL/GenBank/DDBJ databases">
        <title>LHISI_Scaffold_Assembly.</title>
        <authorList>
            <person name="Stuart O.P."/>
            <person name="Cleave R."/>
            <person name="Magrath M.J.L."/>
            <person name="Mikheyev A.S."/>
        </authorList>
    </citation>
    <scope>NUCLEOTIDE SEQUENCE [LARGE SCALE GENOMIC DNA]</scope>
    <source>
        <strain evidence="9">Daus_M_001</strain>
        <tissue evidence="9">Leg muscle</tissue>
    </source>
</reference>
<proteinExistence type="inferred from homology"/>
<dbReference type="InterPro" id="IPR039163">
    <property type="entry name" value="EMC7"/>
</dbReference>
<keyword evidence="5 7" id="KW-1133">Transmembrane helix</keyword>
<keyword evidence="6 7" id="KW-0472">Membrane</keyword>
<protein>
    <recommendedName>
        <fullName evidence="8">ER membrane protein complex subunit 7 beta-sandwich domain-containing protein</fullName>
    </recommendedName>
</protein>
<keyword evidence="4" id="KW-0732">Signal</keyword>
<dbReference type="PANTHER" id="PTHR13605">
    <property type="entry name" value="ER MEMBRANE PROTEIN COMPLEX SUBUNIT 7"/>
    <property type="match status" value="1"/>
</dbReference>
<dbReference type="Pfam" id="PF09430">
    <property type="entry name" value="EMC7_beta-sandw"/>
    <property type="match status" value="1"/>
</dbReference>
<dbReference type="Proteomes" id="UP001159363">
    <property type="component" value="Chromosome 7"/>
</dbReference>
<dbReference type="InterPro" id="IPR019008">
    <property type="entry name" value="Beta_sandwich_EMC7"/>
</dbReference>
<sequence length="230" mass="26448">MPATAPHDPVRFIRALQDYDFEISTDTYSIEGKVFPPESYVWNVNWQSVSRILINGGEYLGFLKEDGTFTIDNVPSGSYVLEVSNPNYAYEPVRVEINSKGKFRARKVNYIQPSVVSHVNYPLRIKPLTRYRYFQVREQWRITDFLFSPMVLMMVLPLVLIMVLTKMMSDPETKRVNKILDNTISNLSSVSILLSLNLRDGYSIVSGNPLPQSTSRDSVVTSWHVIDYRP</sequence>
<dbReference type="EMBL" id="JARBHB010000008">
    <property type="protein sequence ID" value="KAJ8877182.1"/>
    <property type="molecule type" value="Genomic_DNA"/>
</dbReference>
<name>A0ABQ9GYT8_9NEOP</name>
<evidence type="ECO:0000256" key="3">
    <source>
        <dbReference type="ARBA" id="ARBA00022692"/>
    </source>
</evidence>
<evidence type="ECO:0000313" key="10">
    <source>
        <dbReference type="Proteomes" id="UP001159363"/>
    </source>
</evidence>
<dbReference type="InterPro" id="IPR013784">
    <property type="entry name" value="Carb-bd-like_fold"/>
</dbReference>
<organism evidence="9 10">
    <name type="scientific">Dryococelus australis</name>
    <dbReference type="NCBI Taxonomy" id="614101"/>
    <lineage>
        <taxon>Eukaryota</taxon>
        <taxon>Metazoa</taxon>
        <taxon>Ecdysozoa</taxon>
        <taxon>Arthropoda</taxon>
        <taxon>Hexapoda</taxon>
        <taxon>Insecta</taxon>
        <taxon>Pterygota</taxon>
        <taxon>Neoptera</taxon>
        <taxon>Polyneoptera</taxon>
        <taxon>Phasmatodea</taxon>
        <taxon>Verophasmatodea</taxon>
        <taxon>Anareolatae</taxon>
        <taxon>Phasmatidae</taxon>
        <taxon>Eurycanthinae</taxon>
        <taxon>Dryococelus</taxon>
    </lineage>
</organism>